<sequence>MAIFDVKVVIVGDAGCGKSSLLQRLLTGRFQRDLNPTYAPEFGAKKIEVEVAACDKAGSRAGSTCSGANSGGGGGQDTGAVASRRVTCGIWDTSGSSRFHSVSRRFVNGADAVLVCWDPSSRQSWDRLRAWVGDARAQEPAALIYLCACKSDLLAPAQRVPAQQAAAAEPALEVEVERVNGGGGAAPISPWLWLQQQQQQQAQQQQQQQAQQQQAQQQAQQQQQQQQAQPQPRAEPQVAAAGWKSPARGAGGRRSLDAPTTPLKADRQSPSGSQGTPGSPVPATAAGRKVAAEHARAAAAEVVASLTGQAVPSPFAAAAQPPAGSGAWLPGQRPGSGASHASASPSGGGGGASPEGWQAASSGASHQRASKPGSRQQEQRRQQQERQRGASPEAGGSPAAGGRRVGTPRRRPRVRLQQESDGEGEEEEEAAPPLQQAAVPQAAIQHYCRTEGLPLVWVSSRTGEGVVEAFRTIAHEAVSQQQRRGAQERGLLQQGGRWPALRSRSRQGHEGERPGAPAASRPASRSPSLPPQQRPQAGGQAPRPQSAGSSSRRVGAAGGGEGAGRRSGSRSASHLPRTAAGGSRGGSRAGSTAGSTGLGLQQQQHEYVLGTSQFEAGRRRGPEEKSCCIS</sequence>
<feature type="region of interest" description="Disordered" evidence="2">
    <location>
        <begin position="480"/>
        <end position="630"/>
    </location>
</feature>
<dbReference type="Pfam" id="PF00071">
    <property type="entry name" value="Ras"/>
    <property type="match status" value="1"/>
</dbReference>
<feature type="compositionally biased region" description="Low complexity" evidence="2">
    <location>
        <begin position="269"/>
        <end position="289"/>
    </location>
</feature>
<keyword evidence="4" id="KW-1185">Reference proteome</keyword>
<dbReference type="SMART" id="SM00175">
    <property type="entry name" value="RAB"/>
    <property type="match status" value="1"/>
</dbReference>
<feature type="compositionally biased region" description="Polar residues" evidence="2">
    <location>
        <begin position="598"/>
        <end position="614"/>
    </location>
</feature>
<dbReference type="GeneID" id="17359546"/>
<evidence type="ECO:0000313" key="4">
    <source>
        <dbReference type="Proteomes" id="UP000008141"/>
    </source>
</evidence>
<evidence type="ECO:0000313" key="3">
    <source>
        <dbReference type="EMBL" id="EFN60154.1"/>
    </source>
</evidence>
<dbReference type="Gene3D" id="3.40.50.300">
    <property type="entry name" value="P-loop containing nucleotide triphosphate hydrolases"/>
    <property type="match status" value="1"/>
</dbReference>
<feature type="compositionally biased region" description="Acidic residues" evidence="2">
    <location>
        <begin position="420"/>
        <end position="430"/>
    </location>
</feature>
<dbReference type="Pfam" id="PF08477">
    <property type="entry name" value="Roc"/>
    <property type="match status" value="1"/>
</dbReference>
<dbReference type="PRINTS" id="PR00449">
    <property type="entry name" value="RASTRNSFRMNG"/>
</dbReference>
<dbReference type="GO" id="GO:0005525">
    <property type="term" value="F:GTP binding"/>
    <property type="evidence" value="ECO:0007669"/>
    <property type="project" value="InterPro"/>
</dbReference>
<dbReference type="STRING" id="554065.E1Z3F4"/>
<reference evidence="3 4" key="1">
    <citation type="journal article" date="2010" name="Plant Cell">
        <title>The Chlorella variabilis NC64A genome reveals adaptation to photosymbiosis, coevolution with viruses, and cryptic sex.</title>
        <authorList>
            <person name="Blanc G."/>
            <person name="Duncan G."/>
            <person name="Agarkova I."/>
            <person name="Borodovsky M."/>
            <person name="Gurnon J."/>
            <person name="Kuo A."/>
            <person name="Lindquist E."/>
            <person name="Lucas S."/>
            <person name="Pangilinan J."/>
            <person name="Polle J."/>
            <person name="Salamov A."/>
            <person name="Terry A."/>
            <person name="Yamada T."/>
            <person name="Dunigan D.D."/>
            <person name="Grigoriev I.V."/>
            <person name="Claverie J.M."/>
            <person name="Van Etten J.L."/>
        </authorList>
    </citation>
    <scope>NUCLEOTIDE SEQUENCE [LARGE SCALE GENOMIC DNA]</scope>
    <source>
        <strain evidence="3 4">NC64A</strain>
    </source>
</reference>
<dbReference type="OMA" id="CDARIFH"/>
<dbReference type="InParanoid" id="E1Z3F4"/>
<feature type="compositionally biased region" description="Low complexity" evidence="2">
    <location>
        <begin position="569"/>
        <end position="581"/>
    </location>
</feature>
<organism evidence="4">
    <name type="scientific">Chlorella variabilis</name>
    <name type="common">Green alga</name>
    <dbReference type="NCBI Taxonomy" id="554065"/>
    <lineage>
        <taxon>Eukaryota</taxon>
        <taxon>Viridiplantae</taxon>
        <taxon>Chlorophyta</taxon>
        <taxon>core chlorophytes</taxon>
        <taxon>Trebouxiophyceae</taxon>
        <taxon>Chlorellales</taxon>
        <taxon>Chlorellaceae</taxon>
        <taxon>Chlorella clade</taxon>
        <taxon>Chlorella</taxon>
    </lineage>
</organism>
<feature type="compositionally biased region" description="Low complexity" evidence="2">
    <location>
        <begin position="534"/>
        <end position="555"/>
    </location>
</feature>
<accession>E1Z3F4</accession>
<dbReference type="SUPFAM" id="SSF52540">
    <property type="entry name" value="P-loop containing nucleoside triphosphate hydrolases"/>
    <property type="match status" value="1"/>
</dbReference>
<dbReference type="AlphaFoldDB" id="E1Z3F4"/>
<dbReference type="RefSeq" id="XP_005852256.1">
    <property type="nucleotide sequence ID" value="XM_005852194.1"/>
</dbReference>
<feature type="compositionally biased region" description="Low complexity" evidence="2">
    <location>
        <begin position="514"/>
        <end position="527"/>
    </location>
</feature>
<dbReference type="SMART" id="SM00174">
    <property type="entry name" value="RHO"/>
    <property type="match status" value="1"/>
</dbReference>
<dbReference type="PROSITE" id="PS51419">
    <property type="entry name" value="RAB"/>
    <property type="match status" value="1"/>
</dbReference>
<gene>
    <name evidence="3" type="ORF">CHLNCDRAFT_133601</name>
</gene>
<feature type="region of interest" description="Disordered" evidence="2">
    <location>
        <begin position="315"/>
        <end position="439"/>
    </location>
</feature>
<feature type="region of interest" description="Disordered" evidence="2">
    <location>
        <begin position="223"/>
        <end position="300"/>
    </location>
</feature>
<dbReference type="CDD" id="cd00154">
    <property type="entry name" value="Rab"/>
    <property type="match status" value="1"/>
</dbReference>
<dbReference type="eggNOG" id="KOG0086">
    <property type="taxonomic scope" value="Eukaryota"/>
</dbReference>
<dbReference type="PANTHER" id="PTHR47978">
    <property type="match status" value="1"/>
</dbReference>
<feature type="compositionally biased region" description="Basic and acidic residues" evidence="2">
    <location>
        <begin position="616"/>
        <end position="630"/>
    </location>
</feature>
<dbReference type="KEGG" id="cvr:CHLNCDRAFT_133601"/>
<dbReference type="InterPro" id="IPR027417">
    <property type="entry name" value="P-loop_NTPase"/>
</dbReference>
<proteinExistence type="predicted"/>
<dbReference type="InterPro" id="IPR001806">
    <property type="entry name" value="Small_GTPase"/>
</dbReference>
<feature type="compositionally biased region" description="Basic and acidic residues" evidence="2">
    <location>
        <begin position="377"/>
        <end position="388"/>
    </location>
</feature>
<feature type="compositionally biased region" description="Low complexity" evidence="2">
    <location>
        <begin position="389"/>
        <end position="402"/>
    </location>
</feature>
<evidence type="ECO:0000256" key="1">
    <source>
        <dbReference type="ARBA" id="ARBA00022741"/>
    </source>
</evidence>
<protein>
    <submittedName>
        <fullName evidence="3">Uncharacterized protein</fullName>
    </submittedName>
</protein>
<dbReference type="EMBL" id="GL433835">
    <property type="protein sequence ID" value="EFN60154.1"/>
    <property type="molecule type" value="Genomic_DNA"/>
</dbReference>
<name>E1Z3F4_CHLVA</name>
<dbReference type="OrthoDB" id="25896at2759"/>
<keyword evidence="1" id="KW-0547">Nucleotide-binding</keyword>
<evidence type="ECO:0000256" key="2">
    <source>
        <dbReference type="SAM" id="MobiDB-lite"/>
    </source>
</evidence>
<dbReference type="Proteomes" id="UP000008141">
    <property type="component" value="Unassembled WGS sequence"/>
</dbReference>
<feature type="compositionally biased region" description="Low complexity" evidence="2">
    <location>
        <begin position="315"/>
        <end position="327"/>
    </location>
</feature>
<feature type="compositionally biased region" description="Low complexity" evidence="2">
    <location>
        <begin position="335"/>
        <end position="345"/>
    </location>
</feature>
<dbReference type="GO" id="GO:0003924">
    <property type="term" value="F:GTPase activity"/>
    <property type="evidence" value="ECO:0007669"/>
    <property type="project" value="InterPro"/>
</dbReference>